<protein>
    <submittedName>
        <fullName evidence="2">Uncharacterized protein</fullName>
    </submittedName>
</protein>
<accession>A0A6L7G6H6</accession>
<evidence type="ECO:0000313" key="2">
    <source>
        <dbReference type="EMBL" id="MXN19127.1"/>
    </source>
</evidence>
<dbReference type="AlphaFoldDB" id="A0A6L7G6H6"/>
<gene>
    <name evidence="2" type="ORF">GR170_14885</name>
</gene>
<evidence type="ECO:0000313" key="3">
    <source>
        <dbReference type="Proteomes" id="UP000477911"/>
    </source>
</evidence>
<dbReference type="RefSeq" id="WP_160895244.1">
    <property type="nucleotide sequence ID" value="NZ_WUMU01000016.1"/>
</dbReference>
<name>A0A6L7G6H6_9RHOB</name>
<feature type="compositionally biased region" description="Basic and acidic residues" evidence="1">
    <location>
        <begin position="45"/>
        <end position="66"/>
    </location>
</feature>
<keyword evidence="3" id="KW-1185">Reference proteome</keyword>
<reference evidence="2 3" key="1">
    <citation type="submission" date="2019-12" db="EMBL/GenBank/DDBJ databases">
        <authorList>
            <person name="Li M."/>
        </authorList>
    </citation>
    <scope>NUCLEOTIDE SEQUENCE [LARGE SCALE GENOMIC DNA]</scope>
    <source>
        <strain evidence="2 3">GBMRC 2024</strain>
    </source>
</reference>
<organism evidence="2 3">
    <name type="scientific">Pseudooceanicola albus</name>
    <dbReference type="NCBI Taxonomy" id="2692189"/>
    <lineage>
        <taxon>Bacteria</taxon>
        <taxon>Pseudomonadati</taxon>
        <taxon>Pseudomonadota</taxon>
        <taxon>Alphaproteobacteria</taxon>
        <taxon>Rhodobacterales</taxon>
        <taxon>Paracoccaceae</taxon>
        <taxon>Pseudooceanicola</taxon>
    </lineage>
</organism>
<dbReference type="EMBL" id="WUMU01000016">
    <property type="protein sequence ID" value="MXN19127.1"/>
    <property type="molecule type" value="Genomic_DNA"/>
</dbReference>
<evidence type="ECO:0000256" key="1">
    <source>
        <dbReference type="SAM" id="MobiDB-lite"/>
    </source>
</evidence>
<comment type="caution">
    <text evidence="2">The sequence shown here is derived from an EMBL/GenBank/DDBJ whole genome shotgun (WGS) entry which is preliminary data.</text>
</comment>
<proteinExistence type="predicted"/>
<feature type="region of interest" description="Disordered" evidence="1">
    <location>
        <begin position="39"/>
        <end position="73"/>
    </location>
</feature>
<dbReference type="Proteomes" id="UP000477911">
    <property type="component" value="Unassembled WGS sequence"/>
</dbReference>
<sequence length="73" mass="8519">MERFGILSRNALAAAMMEIASDNWAGDMPLMSIEDRKKVSSANLSREEIEERNRAKSRQERRQIERLRRKGRA</sequence>